<feature type="domain" description="GH15-like" evidence="1">
    <location>
        <begin position="29"/>
        <end position="323"/>
    </location>
</feature>
<proteinExistence type="predicted"/>
<evidence type="ECO:0000313" key="2">
    <source>
        <dbReference type="EMBL" id="OGF22901.1"/>
    </source>
</evidence>
<evidence type="ECO:0000313" key="3">
    <source>
        <dbReference type="Proteomes" id="UP000178323"/>
    </source>
</evidence>
<reference evidence="2 3" key="1">
    <citation type="journal article" date="2016" name="Nat. Commun.">
        <title>Thousands of microbial genomes shed light on interconnected biogeochemical processes in an aquifer system.</title>
        <authorList>
            <person name="Anantharaman K."/>
            <person name="Brown C.T."/>
            <person name="Hug L.A."/>
            <person name="Sharon I."/>
            <person name="Castelle C.J."/>
            <person name="Probst A.J."/>
            <person name="Thomas B.C."/>
            <person name="Singh A."/>
            <person name="Wilkins M.J."/>
            <person name="Karaoz U."/>
            <person name="Brodie E.L."/>
            <person name="Williams K.H."/>
            <person name="Hubbard S.S."/>
            <person name="Banfield J.F."/>
        </authorList>
    </citation>
    <scope>NUCLEOTIDE SEQUENCE [LARGE SCALE GENOMIC DNA]</scope>
</reference>
<protein>
    <recommendedName>
        <fullName evidence="1">GH15-like domain-containing protein</fullName>
    </recommendedName>
</protein>
<dbReference type="InterPro" id="IPR008928">
    <property type="entry name" value="6-hairpin_glycosidase_sf"/>
</dbReference>
<organism evidence="2 3">
    <name type="scientific">Candidatus Falkowbacteria bacterium RBG_13_39_14</name>
    <dbReference type="NCBI Taxonomy" id="1797985"/>
    <lineage>
        <taxon>Bacteria</taxon>
        <taxon>Candidatus Falkowiibacteriota</taxon>
    </lineage>
</organism>
<comment type="caution">
    <text evidence="2">The sequence shown here is derived from an EMBL/GenBank/DDBJ whole genome shotgun (WGS) entry which is preliminary data.</text>
</comment>
<dbReference type="Pfam" id="PF00723">
    <property type="entry name" value="Glyco_hydro_15"/>
    <property type="match status" value="1"/>
</dbReference>
<gene>
    <name evidence="2" type="ORF">A2Y83_00850</name>
</gene>
<name>A0A1F5S9F9_9BACT</name>
<dbReference type="InterPro" id="IPR012341">
    <property type="entry name" value="6hp_glycosidase-like_sf"/>
</dbReference>
<dbReference type="SUPFAM" id="SSF48208">
    <property type="entry name" value="Six-hairpin glycosidases"/>
    <property type="match status" value="1"/>
</dbReference>
<sequence>MSRCKNTKSKIEKIIEASKLVLNDVALPNGAIVAANTDHEYYPRTAKDYRFVWPRDAAYICVALDYLENANEREYERGKIPPNPSLLKRGIEGIQERYFDWLNERPEDFKKEGLLFQHYSTNGRKQGHQFQPDQMGTTLWAIWHHFQGNLSGAYKYEALIRRLSDGICSQWKGAYFFKNTSDLWEEGKRRTSTKIENNFTYTLAACASGLEKALLMLPGNENWGKAAGEMRRKIDEAYCKEDKYFYRCHGKIDDKNIDASLLGLVWPFGIIPLNDIRIKNTVKKIEEKVVVNGGVRRFEMDYYDGEGTGQEGAGAWPLLNFWMSIYWSAAGNKKKAKKYFDWVIDRMDDEFIPEQIYDDFRDGQGIKPLAWGHAMFIIAYYNFYKSTTRFVSFK</sequence>
<dbReference type="InterPro" id="IPR011613">
    <property type="entry name" value="GH15-like"/>
</dbReference>
<dbReference type="PANTHER" id="PTHR31616:SF0">
    <property type="entry name" value="GLUCAN 1,4-ALPHA-GLUCOSIDASE"/>
    <property type="match status" value="1"/>
</dbReference>
<dbReference type="STRING" id="1797985.A2Y83_00850"/>
<dbReference type="EMBL" id="MFFS01000009">
    <property type="protein sequence ID" value="OGF22901.1"/>
    <property type="molecule type" value="Genomic_DNA"/>
</dbReference>
<dbReference type="GO" id="GO:0005975">
    <property type="term" value="P:carbohydrate metabolic process"/>
    <property type="evidence" value="ECO:0007669"/>
    <property type="project" value="InterPro"/>
</dbReference>
<dbReference type="PANTHER" id="PTHR31616">
    <property type="entry name" value="TREHALASE"/>
    <property type="match status" value="1"/>
</dbReference>
<accession>A0A1F5S9F9</accession>
<dbReference type="Proteomes" id="UP000178323">
    <property type="component" value="Unassembled WGS sequence"/>
</dbReference>
<dbReference type="Gene3D" id="1.50.10.10">
    <property type="match status" value="1"/>
</dbReference>
<evidence type="ECO:0000259" key="1">
    <source>
        <dbReference type="Pfam" id="PF00723"/>
    </source>
</evidence>
<dbReference type="GO" id="GO:0004553">
    <property type="term" value="F:hydrolase activity, hydrolyzing O-glycosyl compounds"/>
    <property type="evidence" value="ECO:0007669"/>
    <property type="project" value="UniProtKB-ARBA"/>
</dbReference>
<dbReference type="AlphaFoldDB" id="A0A1F5S9F9"/>